<dbReference type="AlphaFoldDB" id="A0A7J8UWM4"/>
<sequence length="32" mass="3334">MSENQGAPSSIRVVSEAESDAPGNESEPDDTQ</sequence>
<protein>
    <submittedName>
        <fullName evidence="2">Uncharacterized protein</fullName>
    </submittedName>
</protein>
<keyword evidence="3" id="KW-1185">Reference proteome</keyword>
<reference evidence="2 3" key="1">
    <citation type="journal article" date="2019" name="Genome Biol. Evol.">
        <title>Insights into the evolution of the New World diploid cottons (Gossypium, subgenus Houzingenia) based on genome sequencing.</title>
        <authorList>
            <person name="Grover C.E."/>
            <person name="Arick M.A. 2nd"/>
            <person name="Thrash A."/>
            <person name="Conover J.L."/>
            <person name="Sanders W.S."/>
            <person name="Peterson D.G."/>
            <person name="Frelichowski J.E."/>
            <person name="Scheffler J.A."/>
            <person name="Scheffler B.E."/>
            <person name="Wendel J.F."/>
        </authorList>
    </citation>
    <scope>NUCLEOTIDE SEQUENCE [LARGE SCALE GENOMIC DNA]</scope>
    <source>
        <strain evidence="2">57</strain>
        <tissue evidence="2">Leaf</tissue>
    </source>
</reference>
<proteinExistence type="predicted"/>
<evidence type="ECO:0000313" key="2">
    <source>
        <dbReference type="EMBL" id="MBA0654926.1"/>
    </source>
</evidence>
<dbReference type="Proteomes" id="UP000593573">
    <property type="component" value="Unassembled WGS sequence"/>
</dbReference>
<name>A0A7J8UWM4_9ROSI</name>
<gene>
    <name evidence="2" type="ORF">Goklo_021827</name>
</gene>
<dbReference type="OrthoDB" id="997798at2759"/>
<dbReference type="EMBL" id="JABFAB010000007">
    <property type="protein sequence ID" value="MBA0654926.1"/>
    <property type="molecule type" value="Genomic_DNA"/>
</dbReference>
<feature type="non-terminal residue" evidence="2">
    <location>
        <position position="32"/>
    </location>
</feature>
<accession>A0A7J8UWM4</accession>
<comment type="caution">
    <text evidence="2">The sequence shown here is derived from an EMBL/GenBank/DDBJ whole genome shotgun (WGS) entry which is preliminary data.</text>
</comment>
<feature type="region of interest" description="Disordered" evidence="1">
    <location>
        <begin position="1"/>
        <end position="32"/>
    </location>
</feature>
<evidence type="ECO:0000256" key="1">
    <source>
        <dbReference type="SAM" id="MobiDB-lite"/>
    </source>
</evidence>
<organism evidence="2 3">
    <name type="scientific">Gossypium klotzschianum</name>
    <dbReference type="NCBI Taxonomy" id="34286"/>
    <lineage>
        <taxon>Eukaryota</taxon>
        <taxon>Viridiplantae</taxon>
        <taxon>Streptophyta</taxon>
        <taxon>Embryophyta</taxon>
        <taxon>Tracheophyta</taxon>
        <taxon>Spermatophyta</taxon>
        <taxon>Magnoliopsida</taxon>
        <taxon>eudicotyledons</taxon>
        <taxon>Gunneridae</taxon>
        <taxon>Pentapetalae</taxon>
        <taxon>rosids</taxon>
        <taxon>malvids</taxon>
        <taxon>Malvales</taxon>
        <taxon>Malvaceae</taxon>
        <taxon>Malvoideae</taxon>
        <taxon>Gossypium</taxon>
    </lineage>
</organism>
<evidence type="ECO:0000313" key="3">
    <source>
        <dbReference type="Proteomes" id="UP000593573"/>
    </source>
</evidence>